<feature type="coiled-coil region" evidence="1">
    <location>
        <begin position="190"/>
        <end position="217"/>
    </location>
</feature>
<proteinExistence type="predicted"/>
<reference evidence="2" key="1">
    <citation type="journal article" date="2021" name="PeerJ">
        <title>Extensive microbial diversity within the chicken gut microbiome revealed by metagenomics and culture.</title>
        <authorList>
            <person name="Gilroy R."/>
            <person name="Ravi A."/>
            <person name="Getino M."/>
            <person name="Pursley I."/>
            <person name="Horton D.L."/>
            <person name="Alikhan N.F."/>
            <person name="Baker D."/>
            <person name="Gharbi K."/>
            <person name="Hall N."/>
            <person name="Watson M."/>
            <person name="Adriaenssens E.M."/>
            <person name="Foster-Nyarko E."/>
            <person name="Jarju S."/>
            <person name="Secka A."/>
            <person name="Antonio M."/>
            <person name="Oren A."/>
            <person name="Chaudhuri R.R."/>
            <person name="La Ragione R."/>
            <person name="Hildebrand F."/>
            <person name="Pallen M.J."/>
        </authorList>
    </citation>
    <scope>NUCLEOTIDE SEQUENCE</scope>
    <source>
        <strain evidence="2">ChiSxjej1B13-11762</strain>
    </source>
</reference>
<dbReference type="AlphaFoldDB" id="A0A9D1RB62"/>
<evidence type="ECO:0000313" key="2">
    <source>
        <dbReference type="EMBL" id="HIW84332.1"/>
    </source>
</evidence>
<protein>
    <submittedName>
        <fullName evidence="2">Uncharacterized protein</fullName>
    </submittedName>
</protein>
<organism evidence="2 3">
    <name type="scientific">Candidatus Dorea gallistercoris</name>
    <dbReference type="NCBI Taxonomy" id="2838542"/>
    <lineage>
        <taxon>Bacteria</taxon>
        <taxon>Bacillati</taxon>
        <taxon>Bacillota</taxon>
        <taxon>Clostridia</taxon>
        <taxon>Lachnospirales</taxon>
        <taxon>Lachnospiraceae</taxon>
        <taxon>Dorea</taxon>
    </lineage>
</organism>
<comment type="caution">
    <text evidence="2">The sequence shown here is derived from an EMBL/GenBank/DDBJ whole genome shotgun (WGS) entry which is preliminary data.</text>
</comment>
<reference evidence="2" key="2">
    <citation type="submission" date="2021-04" db="EMBL/GenBank/DDBJ databases">
        <authorList>
            <person name="Gilroy R."/>
        </authorList>
    </citation>
    <scope>NUCLEOTIDE SEQUENCE</scope>
    <source>
        <strain evidence="2">ChiSxjej1B13-11762</strain>
    </source>
</reference>
<evidence type="ECO:0000313" key="3">
    <source>
        <dbReference type="Proteomes" id="UP000824263"/>
    </source>
</evidence>
<accession>A0A9D1RB62</accession>
<gene>
    <name evidence="2" type="ORF">H9873_08415</name>
</gene>
<dbReference type="EMBL" id="DXGF01000146">
    <property type="protein sequence ID" value="HIW84332.1"/>
    <property type="molecule type" value="Genomic_DNA"/>
</dbReference>
<dbReference type="Proteomes" id="UP000824263">
    <property type="component" value="Unassembled WGS sequence"/>
</dbReference>
<sequence>MDRNALLIYLRDLRDLEVAKYRINELIKEKSRQASKTREALACMKHYTTMKAHLEAWEKKQKEQGIPASDSTLAMRQKQNETLQQLAQSYRSVINRFTGPLKKELAMADTVLKKAYSHNIIPGPYRNLASICYIYHYMSTSQASLKDTLLHAHIEGGIQRITARLDAFMKQNEELILTARRIQYNTEQQLAQNQQLLQTLRQNLSAQQRTAQNVQELSQYAKIAATNTQTCAFFQMATYFQLGGRAGRIV</sequence>
<name>A0A9D1RB62_9FIRM</name>
<evidence type="ECO:0000256" key="1">
    <source>
        <dbReference type="SAM" id="Coils"/>
    </source>
</evidence>
<keyword evidence="1" id="KW-0175">Coiled coil</keyword>